<dbReference type="InterPro" id="IPR001932">
    <property type="entry name" value="PPM-type_phosphatase-like_dom"/>
</dbReference>
<name>A0AB35K1Q1_9GAMM</name>
<dbReference type="RefSeq" id="WP_274578861.1">
    <property type="nucleotide sequence ID" value="NZ_JALNTG010000010.1"/>
</dbReference>
<gene>
    <name evidence="2" type="ORF">M0O54_03325</name>
</gene>
<reference evidence="2" key="1">
    <citation type="submission" date="2022-12" db="EMBL/GenBank/DDBJ databases">
        <title>Acinetobacter lactucae: Emerging opportunistic pathogenic species of genus Acinetobacter isolated from immunocompromised patients in clinical settings of India.</title>
        <authorList>
            <person name="Amar A.K."/>
            <person name="Sawant A.R."/>
            <person name="Meera M."/>
            <person name="Tomar A."/>
            <person name="Sistla S."/>
            <person name="Prashanth K."/>
        </authorList>
    </citation>
    <scope>NUCLEOTIDE SEQUENCE</scope>
    <source>
        <strain evidence="2">PKAL1828C</strain>
    </source>
</reference>
<accession>A0AB35K1Q1</accession>
<dbReference type="CDD" id="cd00143">
    <property type="entry name" value="PP2Cc"/>
    <property type="match status" value="1"/>
</dbReference>
<evidence type="ECO:0000259" key="1">
    <source>
        <dbReference type="PROSITE" id="PS51746"/>
    </source>
</evidence>
<proteinExistence type="predicted"/>
<sequence>MYYIVEVGSFSFPKPNKEVNEDFLLHPTYDLDSNIIFAIADGVGSSNKANKISECAINAINKTLKEKKFSMEKAFQNAKTAIDELSSIDDAFIQSATTLTVVHIQEDNVVIGHIGDCRAYAKKNNKLQQLTKDHTRYQELLDKGELSARKLQQHKERLSSVLTNALTKSYKLEFDIINIPIENLIENGYINILLMSDGAYNHWQKKAKFSENTMNSPSAFINSLRKRIEKDPSDDFTCLSVKVKA</sequence>
<dbReference type="EMBL" id="JALNTG010000010">
    <property type="protein sequence ID" value="MDD9319159.1"/>
    <property type="molecule type" value="Genomic_DNA"/>
</dbReference>
<dbReference type="SUPFAM" id="SSF81606">
    <property type="entry name" value="PP2C-like"/>
    <property type="match status" value="1"/>
</dbReference>
<dbReference type="InterPro" id="IPR036457">
    <property type="entry name" value="PPM-type-like_dom_sf"/>
</dbReference>
<evidence type="ECO:0000313" key="2">
    <source>
        <dbReference type="EMBL" id="MDD9319159.1"/>
    </source>
</evidence>
<dbReference type="Gene3D" id="3.60.40.10">
    <property type="entry name" value="PPM-type phosphatase domain"/>
    <property type="match status" value="1"/>
</dbReference>
<organism evidence="2 3">
    <name type="scientific">Acinetobacter lactucae</name>
    <dbReference type="NCBI Taxonomy" id="1785128"/>
    <lineage>
        <taxon>Bacteria</taxon>
        <taxon>Pseudomonadati</taxon>
        <taxon>Pseudomonadota</taxon>
        <taxon>Gammaproteobacteria</taxon>
        <taxon>Moraxellales</taxon>
        <taxon>Moraxellaceae</taxon>
        <taxon>Acinetobacter</taxon>
        <taxon>Acinetobacter calcoaceticus/baumannii complex</taxon>
    </lineage>
</organism>
<evidence type="ECO:0000313" key="3">
    <source>
        <dbReference type="Proteomes" id="UP001150055"/>
    </source>
</evidence>
<dbReference type="SMART" id="SM00332">
    <property type="entry name" value="PP2Cc"/>
    <property type="match status" value="1"/>
</dbReference>
<protein>
    <submittedName>
        <fullName evidence="2">Protein phosphatase 2C domain-containing protein</fullName>
    </submittedName>
</protein>
<dbReference type="AlphaFoldDB" id="A0AB35K1Q1"/>
<dbReference type="PROSITE" id="PS51746">
    <property type="entry name" value="PPM_2"/>
    <property type="match status" value="1"/>
</dbReference>
<dbReference type="Proteomes" id="UP001150055">
    <property type="component" value="Unassembled WGS sequence"/>
</dbReference>
<feature type="domain" description="PPM-type phosphatase" evidence="1">
    <location>
        <begin position="6"/>
        <end position="243"/>
    </location>
</feature>
<dbReference type="Pfam" id="PF13672">
    <property type="entry name" value="PP2C_2"/>
    <property type="match status" value="1"/>
</dbReference>
<comment type="caution">
    <text evidence="2">The sequence shown here is derived from an EMBL/GenBank/DDBJ whole genome shotgun (WGS) entry which is preliminary data.</text>
</comment>